<gene>
    <name evidence="8" type="ORF">Prudu_004585</name>
</gene>
<dbReference type="EMBL" id="AP019297">
    <property type="protein sequence ID" value="BBG95922.1"/>
    <property type="molecule type" value="Genomic_DNA"/>
</dbReference>
<name>A0A4Y1QVN3_PRUDU</name>
<dbReference type="GO" id="GO:0016020">
    <property type="term" value="C:membrane"/>
    <property type="evidence" value="ECO:0007669"/>
    <property type="project" value="UniProtKB-SubCell"/>
</dbReference>
<keyword evidence="4 7" id="KW-1133">Transmembrane helix</keyword>
<keyword evidence="5 7" id="KW-0472">Membrane</keyword>
<protein>
    <submittedName>
        <fullName evidence="8">Oxidoreductase, zinc-binding dehydrogenase family protein</fullName>
    </submittedName>
</protein>
<feature type="compositionally biased region" description="Basic and acidic residues" evidence="6">
    <location>
        <begin position="321"/>
        <end position="332"/>
    </location>
</feature>
<feature type="region of interest" description="Disordered" evidence="6">
    <location>
        <begin position="109"/>
        <end position="140"/>
    </location>
</feature>
<evidence type="ECO:0000256" key="6">
    <source>
        <dbReference type="SAM" id="MobiDB-lite"/>
    </source>
</evidence>
<sequence>MEWADPGPCSDGRVFQAPPGPWTISSVKLRNDFHSLRRSSSIEPEREKHRVRTAMVKAVVGEETQLKLAEDRLEQSSTPAQVGLLIGKLSSSLDRGFVFDIVPTPPNDAGAPACSLVEPTKDDKRKGTKPKSQSSDSSSLTIDKDWVAEHARQVSRMLVGGMKVVGIYIWASESAFKNSNITLCQTVMGVAKAAPLSENDWDERLLIHICYSPRRLPIFHKNLSNVQTFSEALHQGISVHAKDLKSAKAMYDGNLPKEAVGVLALSGSVCSFAFLNPKEPISQAVADIKDDIITSLQSRLDIICDEADGETGPTETGGQQARDDTGSQEARDGISSGTPVFQIVLQSFRETCSLSLPRRVFVPWLAGTFVCDYLQPSETFEVLKDRCVELLSMEAPTDDSAILEPEIEAPSRVTKSFWDVAVPFSSASRSCLEKSGLDTLRGESSRKSIQSCNVNIMAAVIFLLLSIIVGCVLIFVRRS</sequence>
<dbReference type="GO" id="GO:0008104">
    <property type="term" value="P:intracellular protein localization"/>
    <property type="evidence" value="ECO:0007669"/>
    <property type="project" value="TreeGrafter"/>
</dbReference>
<accession>A0A4Y1QVN3</accession>
<reference evidence="8" key="1">
    <citation type="journal article" date="2019" name="Science">
        <title>Mutation of a bHLH transcription factor allowed almond domestication.</title>
        <authorList>
            <person name="Sanchez-Perez R."/>
            <person name="Pavan S."/>
            <person name="Mazzeo R."/>
            <person name="Moldovan C."/>
            <person name="Aiese Cigliano R."/>
            <person name="Del Cueto J."/>
            <person name="Ricciardi F."/>
            <person name="Lotti C."/>
            <person name="Ricciardi L."/>
            <person name="Dicenta F."/>
            <person name="Lopez-Marques R.L."/>
            <person name="Lindberg Moller B."/>
        </authorList>
    </citation>
    <scope>NUCLEOTIDE SEQUENCE</scope>
</reference>
<evidence type="ECO:0000256" key="2">
    <source>
        <dbReference type="ARBA" id="ARBA00010131"/>
    </source>
</evidence>
<dbReference type="Pfam" id="PF14778">
    <property type="entry name" value="ODR4-like"/>
    <property type="match status" value="2"/>
</dbReference>
<comment type="similarity">
    <text evidence="2">Belongs to the ODR-4 family.</text>
</comment>
<evidence type="ECO:0000256" key="1">
    <source>
        <dbReference type="ARBA" id="ARBA00004370"/>
    </source>
</evidence>
<dbReference type="PANTHER" id="PTHR33966:SF1">
    <property type="entry name" value="PROTEIN ODR-4 HOMOLOG"/>
    <property type="match status" value="1"/>
</dbReference>
<feature type="transmembrane region" description="Helical" evidence="7">
    <location>
        <begin position="456"/>
        <end position="476"/>
    </location>
</feature>
<dbReference type="InterPro" id="IPR029454">
    <property type="entry name" value="ODR-4-like"/>
</dbReference>
<comment type="subcellular location">
    <subcellularLocation>
        <location evidence="1">Membrane</location>
    </subcellularLocation>
</comment>
<dbReference type="PANTHER" id="PTHR33966">
    <property type="entry name" value="PROTEIN ODR-4 HOMOLOG"/>
    <property type="match status" value="1"/>
</dbReference>
<organism evidence="8">
    <name type="scientific">Prunus dulcis</name>
    <name type="common">Almond</name>
    <name type="synonym">Amygdalus dulcis</name>
    <dbReference type="NCBI Taxonomy" id="3755"/>
    <lineage>
        <taxon>Eukaryota</taxon>
        <taxon>Viridiplantae</taxon>
        <taxon>Streptophyta</taxon>
        <taxon>Embryophyta</taxon>
        <taxon>Tracheophyta</taxon>
        <taxon>Spermatophyta</taxon>
        <taxon>Magnoliopsida</taxon>
        <taxon>eudicotyledons</taxon>
        <taxon>Gunneridae</taxon>
        <taxon>Pentapetalae</taxon>
        <taxon>rosids</taxon>
        <taxon>fabids</taxon>
        <taxon>Rosales</taxon>
        <taxon>Rosaceae</taxon>
        <taxon>Amygdaloideae</taxon>
        <taxon>Amygdaleae</taxon>
        <taxon>Prunus</taxon>
    </lineage>
</organism>
<evidence type="ECO:0000313" key="8">
    <source>
        <dbReference type="EMBL" id="BBG95922.1"/>
    </source>
</evidence>
<evidence type="ECO:0000256" key="3">
    <source>
        <dbReference type="ARBA" id="ARBA00022692"/>
    </source>
</evidence>
<proteinExistence type="inferred from homology"/>
<evidence type="ECO:0000256" key="7">
    <source>
        <dbReference type="SAM" id="Phobius"/>
    </source>
</evidence>
<evidence type="ECO:0000256" key="5">
    <source>
        <dbReference type="ARBA" id="ARBA00023136"/>
    </source>
</evidence>
<feature type="compositionally biased region" description="Low complexity" evidence="6">
    <location>
        <begin position="310"/>
        <end position="320"/>
    </location>
</feature>
<evidence type="ECO:0000256" key="4">
    <source>
        <dbReference type="ARBA" id="ARBA00022989"/>
    </source>
</evidence>
<feature type="region of interest" description="Disordered" evidence="6">
    <location>
        <begin position="307"/>
        <end position="333"/>
    </location>
</feature>
<keyword evidence="3 7" id="KW-0812">Transmembrane</keyword>
<dbReference type="GO" id="GO:0012505">
    <property type="term" value="C:endomembrane system"/>
    <property type="evidence" value="ECO:0007669"/>
    <property type="project" value="TreeGrafter"/>
</dbReference>
<dbReference type="AlphaFoldDB" id="A0A4Y1QVN3"/>